<gene>
    <name evidence="1" type="ORF">PGLA2088_LOCUS34763</name>
</gene>
<accession>A0A813KNV8</accession>
<comment type="caution">
    <text evidence="1">The sequence shown here is derived from an EMBL/GenBank/DDBJ whole genome shotgun (WGS) entry which is preliminary data.</text>
</comment>
<dbReference type="EMBL" id="CAJNNW010031560">
    <property type="protein sequence ID" value="CAE8708037.1"/>
    <property type="molecule type" value="Genomic_DNA"/>
</dbReference>
<organism evidence="1 2">
    <name type="scientific">Polarella glacialis</name>
    <name type="common">Dinoflagellate</name>
    <dbReference type="NCBI Taxonomy" id="89957"/>
    <lineage>
        <taxon>Eukaryota</taxon>
        <taxon>Sar</taxon>
        <taxon>Alveolata</taxon>
        <taxon>Dinophyceae</taxon>
        <taxon>Suessiales</taxon>
        <taxon>Suessiaceae</taxon>
        <taxon>Polarella</taxon>
    </lineage>
</organism>
<name>A0A813KNV8_POLGL</name>
<feature type="non-terminal residue" evidence="1">
    <location>
        <position position="99"/>
    </location>
</feature>
<dbReference type="Proteomes" id="UP000626109">
    <property type="component" value="Unassembled WGS sequence"/>
</dbReference>
<sequence>MEGAHGVSTTPQSSEAPSSLAKVLQLGAGFDGGSSPLPPLASAIAAFLGATAAARLGRCACGWRYLVPTGLRGAALRSWAREHWQPGAFCNTGGSLVGN</sequence>
<proteinExistence type="predicted"/>
<dbReference type="AlphaFoldDB" id="A0A813KNV8"/>
<evidence type="ECO:0000313" key="1">
    <source>
        <dbReference type="EMBL" id="CAE8708037.1"/>
    </source>
</evidence>
<protein>
    <submittedName>
        <fullName evidence="1">Uncharacterized protein</fullName>
    </submittedName>
</protein>
<reference evidence="1" key="1">
    <citation type="submission" date="2021-02" db="EMBL/GenBank/DDBJ databases">
        <authorList>
            <person name="Dougan E. K."/>
            <person name="Rhodes N."/>
            <person name="Thang M."/>
            <person name="Chan C."/>
        </authorList>
    </citation>
    <scope>NUCLEOTIDE SEQUENCE</scope>
</reference>
<evidence type="ECO:0000313" key="2">
    <source>
        <dbReference type="Proteomes" id="UP000626109"/>
    </source>
</evidence>